<accession>A0AAT9GPM2</accession>
<feature type="transmembrane region" description="Helical" evidence="1">
    <location>
        <begin position="6"/>
        <end position="27"/>
    </location>
</feature>
<dbReference type="AlphaFoldDB" id="A0AAT9GPM2"/>
<dbReference type="RefSeq" id="WP_369610859.1">
    <property type="nucleotide sequence ID" value="NZ_AP031322.1"/>
</dbReference>
<reference evidence="2" key="1">
    <citation type="submission" date="2024-03" db="EMBL/GenBank/DDBJ databases">
        <title>Complete genome sequence of Sulfurisphaera javensis strain KD-1.</title>
        <authorList>
            <person name="Sakai H."/>
            <person name="Nur N."/>
            <person name="Suwanto A."/>
            <person name="Kurosawa N."/>
        </authorList>
    </citation>
    <scope>NUCLEOTIDE SEQUENCE</scope>
    <source>
        <strain evidence="2">KD-1</strain>
    </source>
</reference>
<keyword evidence="1" id="KW-1133">Transmembrane helix</keyword>
<keyword evidence="1" id="KW-0472">Membrane</keyword>
<feature type="transmembrane region" description="Helical" evidence="1">
    <location>
        <begin position="39"/>
        <end position="63"/>
    </location>
</feature>
<evidence type="ECO:0000313" key="2">
    <source>
        <dbReference type="EMBL" id="BFH72654.1"/>
    </source>
</evidence>
<evidence type="ECO:0000256" key="1">
    <source>
        <dbReference type="SAM" id="Phobius"/>
    </source>
</evidence>
<sequence length="94" mass="10564">MMHIWTINLAIVIVSIIVAGLIAFELFQVRKINKTKLTVALSLLGIILVAEELVLFSAFMMWSSYDNPMYAYPSAVIASLSLIGLIILYYILRI</sequence>
<dbReference type="GeneID" id="92353533"/>
<feature type="transmembrane region" description="Helical" evidence="1">
    <location>
        <begin position="69"/>
        <end position="92"/>
    </location>
</feature>
<organism evidence="2">
    <name type="scientific">Sulfurisphaera javensis</name>
    <dbReference type="NCBI Taxonomy" id="2049879"/>
    <lineage>
        <taxon>Archaea</taxon>
        <taxon>Thermoproteota</taxon>
        <taxon>Thermoprotei</taxon>
        <taxon>Sulfolobales</taxon>
        <taxon>Sulfolobaceae</taxon>
        <taxon>Sulfurisphaera</taxon>
    </lineage>
</organism>
<gene>
    <name evidence="2" type="ORF">SJAV_05980</name>
</gene>
<dbReference type="KEGG" id="sjv:SJAV_05980"/>
<keyword evidence="1" id="KW-0812">Transmembrane</keyword>
<name>A0AAT9GPM2_9CREN</name>
<proteinExistence type="predicted"/>
<protein>
    <submittedName>
        <fullName evidence="2">Uncharacterized protein</fullName>
    </submittedName>
</protein>
<dbReference type="EMBL" id="AP031322">
    <property type="protein sequence ID" value="BFH72654.1"/>
    <property type="molecule type" value="Genomic_DNA"/>
</dbReference>